<comment type="caution">
    <text evidence="2">The sequence shown here is derived from an EMBL/GenBank/DDBJ whole genome shotgun (WGS) entry which is preliminary data.</text>
</comment>
<sequence length="84" mass="9724">MLQQIVSFITILSFLGGIVIFLFKKIVISPLQLSIDNLNNTLKDFKFTTDKQLEVHEREIDLLKEKMTRHDEQIKTLFSSKGSV</sequence>
<dbReference type="Proteomes" id="UP001459714">
    <property type="component" value="Unassembled WGS sequence"/>
</dbReference>
<keyword evidence="1" id="KW-1133">Transmembrane helix</keyword>
<keyword evidence="3" id="KW-1185">Reference proteome</keyword>
<keyword evidence="1" id="KW-0472">Membrane</keyword>
<protein>
    <submittedName>
        <fullName evidence="2">Uncharacterized protein</fullName>
    </submittedName>
</protein>
<feature type="transmembrane region" description="Helical" evidence="1">
    <location>
        <begin position="6"/>
        <end position="23"/>
    </location>
</feature>
<organism evidence="2 3">
    <name type="scientific">Caldifermentibacillus hisashii</name>
    <dbReference type="NCBI Taxonomy" id="996558"/>
    <lineage>
        <taxon>Bacteria</taxon>
        <taxon>Bacillati</taxon>
        <taxon>Bacillota</taxon>
        <taxon>Bacilli</taxon>
        <taxon>Bacillales</taxon>
        <taxon>Bacillaceae</taxon>
        <taxon>Caldifermentibacillus</taxon>
    </lineage>
</organism>
<name>A0ABU9JVQ4_9BACI</name>
<evidence type="ECO:0000313" key="2">
    <source>
        <dbReference type="EMBL" id="MEL3956936.1"/>
    </source>
</evidence>
<reference evidence="2 3" key="1">
    <citation type="submission" date="2024-03" db="EMBL/GenBank/DDBJ databases">
        <title>Bacilli Hybrid Assemblies.</title>
        <authorList>
            <person name="Kovac J."/>
        </authorList>
    </citation>
    <scope>NUCLEOTIDE SEQUENCE [LARGE SCALE GENOMIC DNA]</scope>
    <source>
        <strain evidence="2 3">FSL M8-0022</strain>
    </source>
</reference>
<dbReference type="RefSeq" id="WP_342020010.1">
    <property type="nucleotide sequence ID" value="NZ_JBBYAK010000001.1"/>
</dbReference>
<evidence type="ECO:0000256" key="1">
    <source>
        <dbReference type="SAM" id="Phobius"/>
    </source>
</evidence>
<proteinExistence type="predicted"/>
<keyword evidence="1" id="KW-0812">Transmembrane</keyword>
<evidence type="ECO:0000313" key="3">
    <source>
        <dbReference type="Proteomes" id="UP001459714"/>
    </source>
</evidence>
<accession>A0ABU9JVQ4</accession>
<gene>
    <name evidence="2" type="ORF">NST17_06960</name>
</gene>
<dbReference type="EMBL" id="JBBYAK010000001">
    <property type="protein sequence ID" value="MEL3956936.1"/>
    <property type="molecule type" value="Genomic_DNA"/>
</dbReference>